<dbReference type="EMBL" id="LXQA010006486">
    <property type="protein sequence ID" value="MCH84232.1"/>
    <property type="molecule type" value="Genomic_DNA"/>
</dbReference>
<dbReference type="InterPro" id="IPR006083">
    <property type="entry name" value="PRK/URK"/>
</dbReference>
<dbReference type="GO" id="GO:0016301">
    <property type="term" value="F:kinase activity"/>
    <property type="evidence" value="ECO:0007669"/>
    <property type="project" value="UniProtKB-KW"/>
</dbReference>
<feature type="non-terminal residue" evidence="2">
    <location>
        <position position="1"/>
    </location>
</feature>
<feature type="domain" description="Phosphoribulokinase/uridine kinase" evidence="1">
    <location>
        <begin position="1"/>
        <end position="123"/>
    </location>
</feature>
<dbReference type="Pfam" id="PF00485">
    <property type="entry name" value="PRK"/>
    <property type="match status" value="1"/>
</dbReference>
<sequence>VAGGAASGKKTVCDMIVQQLHDQRVVLVNQDSFYNNLTEEERARVQDYNFDHPDAFDTEELLRVMDKLKHGEAVDLPKYDFKSYKSDALRRVNPSDVIILEGILVFHDPRVRELMNMKIFVDT</sequence>
<dbReference type="GO" id="GO:0005524">
    <property type="term" value="F:ATP binding"/>
    <property type="evidence" value="ECO:0007669"/>
    <property type="project" value="InterPro"/>
</dbReference>
<organism evidence="2 3">
    <name type="scientific">Trifolium medium</name>
    <dbReference type="NCBI Taxonomy" id="97028"/>
    <lineage>
        <taxon>Eukaryota</taxon>
        <taxon>Viridiplantae</taxon>
        <taxon>Streptophyta</taxon>
        <taxon>Embryophyta</taxon>
        <taxon>Tracheophyta</taxon>
        <taxon>Spermatophyta</taxon>
        <taxon>Magnoliopsida</taxon>
        <taxon>eudicotyledons</taxon>
        <taxon>Gunneridae</taxon>
        <taxon>Pentapetalae</taxon>
        <taxon>rosids</taxon>
        <taxon>fabids</taxon>
        <taxon>Fabales</taxon>
        <taxon>Fabaceae</taxon>
        <taxon>Papilionoideae</taxon>
        <taxon>50 kb inversion clade</taxon>
        <taxon>NPAAA clade</taxon>
        <taxon>Hologalegina</taxon>
        <taxon>IRL clade</taxon>
        <taxon>Trifolieae</taxon>
        <taxon>Trifolium</taxon>
    </lineage>
</organism>
<keyword evidence="2" id="KW-0418">Kinase</keyword>
<evidence type="ECO:0000313" key="3">
    <source>
        <dbReference type="Proteomes" id="UP000265520"/>
    </source>
</evidence>
<dbReference type="InterPro" id="IPR027417">
    <property type="entry name" value="P-loop_NTPase"/>
</dbReference>
<name>A0A392M9S2_9FABA</name>
<accession>A0A392M9S2</accession>
<evidence type="ECO:0000313" key="2">
    <source>
        <dbReference type="EMBL" id="MCH84232.1"/>
    </source>
</evidence>
<keyword evidence="3" id="KW-1185">Reference proteome</keyword>
<reference evidence="2 3" key="1">
    <citation type="journal article" date="2018" name="Front. Plant Sci.">
        <title>Red Clover (Trifolium pratense) and Zigzag Clover (T. medium) - A Picture of Genomic Similarities and Differences.</title>
        <authorList>
            <person name="Dluhosova J."/>
            <person name="Istvanek J."/>
            <person name="Nedelnik J."/>
            <person name="Repkova J."/>
        </authorList>
    </citation>
    <scope>NUCLEOTIDE SEQUENCE [LARGE SCALE GENOMIC DNA]</scope>
    <source>
        <strain evidence="3">cv. 10/8</strain>
        <tissue evidence="2">Leaf</tissue>
    </source>
</reference>
<gene>
    <name evidence="2" type="ORF">A2U01_0005063</name>
</gene>
<proteinExistence type="predicted"/>
<dbReference type="SUPFAM" id="SSF52540">
    <property type="entry name" value="P-loop containing nucleoside triphosphate hydrolases"/>
    <property type="match status" value="1"/>
</dbReference>
<keyword evidence="2" id="KW-0808">Transferase</keyword>
<dbReference type="AlphaFoldDB" id="A0A392M9S2"/>
<feature type="non-terminal residue" evidence="2">
    <location>
        <position position="123"/>
    </location>
</feature>
<comment type="caution">
    <text evidence="2">The sequence shown here is derived from an EMBL/GenBank/DDBJ whole genome shotgun (WGS) entry which is preliminary data.</text>
</comment>
<dbReference type="Proteomes" id="UP000265520">
    <property type="component" value="Unassembled WGS sequence"/>
</dbReference>
<evidence type="ECO:0000259" key="1">
    <source>
        <dbReference type="Pfam" id="PF00485"/>
    </source>
</evidence>
<dbReference type="Gene3D" id="3.40.50.300">
    <property type="entry name" value="P-loop containing nucleotide triphosphate hydrolases"/>
    <property type="match status" value="1"/>
</dbReference>
<dbReference type="PANTHER" id="PTHR10285">
    <property type="entry name" value="URIDINE KINASE"/>
    <property type="match status" value="1"/>
</dbReference>
<protein>
    <submittedName>
        <fullName evidence="2">Uridine kinase-like protein 4-like</fullName>
    </submittedName>
</protein>